<reference evidence="1 2" key="1">
    <citation type="submission" date="2021-07" db="EMBL/GenBank/DDBJ databases">
        <title>Sphingomonas sp.</title>
        <authorList>
            <person name="Feng G."/>
            <person name="Li J."/>
            <person name="Pan M."/>
        </authorList>
    </citation>
    <scope>NUCLEOTIDE SEQUENCE [LARGE SCALE GENOMIC DNA]</scope>
    <source>
        <strain evidence="1 2">RRHST34</strain>
    </source>
</reference>
<protein>
    <submittedName>
        <fullName evidence="1">Uncharacterized protein</fullName>
    </submittedName>
</protein>
<dbReference type="EMBL" id="JAHXZN010000005">
    <property type="protein sequence ID" value="MBW6531948.1"/>
    <property type="molecule type" value="Genomic_DNA"/>
</dbReference>
<sequence>MSRLPKAKWLKSTGLDGALAALVGGDLVAAFPPRLASILDDIDACLRAKLWYPAITVALTLPDICSGLLLDRSKFVKREHYVAFVDEFLDKKKCSISGERCFMLRGGVVHKGTASSHPHLDASHVVFWIPEGDRASMHDFWLEGDGDRALVLDVFKFVEAMKDAVYAWHKKHGTDAIVMSKVNEIMSVRPNGIRKLIGGAPVVASGPD</sequence>
<keyword evidence="2" id="KW-1185">Reference proteome</keyword>
<name>A0ABS7BQS4_9SPHN</name>
<dbReference type="RefSeq" id="WP_219749327.1">
    <property type="nucleotide sequence ID" value="NZ_JAHXZN010000005.1"/>
</dbReference>
<evidence type="ECO:0000313" key="1">
    <source>
        <dbReference type="EMBL" id="MBW6531948.1"/>
    </source>
</evidence>
<organism evidence="1 2">
    <name type="scientific">Sphingomonas citri</name>
    <dbReference type="NCBI Taxonomy" id="2862499"/>
    <lineage>
        <taxon>Bacteria</taxon>
        <taxon>Pseudomonadati</taxon>
        <taxon>Pseudomonadota</taxon>
        <taxon>Alphaproteobacteria</taxon>
        <taxon>Sphingomonadales</taxon>
        <taxon>Sphingomonadaceae</taxon>
        <taxon>Sphingomonas</taxon>
    </lineage>
</organism>
<gene>
    <name evidence="1" type="ORF">KZ820_14495</name>
</gene>
<evidence type="ECO:0000313" key="2">
    <source>
        <dbReference type="Proteomes" id="UP000759103"/>
    </source>
</evidence>
<proteinExistence type="predicted"/>
<comment type="caution">
    <text evidence="1">The sequence shown here is derived from an EMBL/GenBank/DDBJ whole genome shotgun (WGS) entry which is preliminary data.</text>
</comment>
<accession>A0ABS7BQS4</accession>
<dbReference type="Proteomes" id="UP000759103">
    <property type="component" value="Unassembled WGS sequence"/>
</dbReference>